<evidence type="ECO:0000313" key="10">
    <source>
        <dbReference type="Proteomes" id="UP000326671"/>
    </source>
</evidence>
<dbReference type="PANTHER" id="PTHR30047">
    <property type="entry name" value="HIGH-AFFINITY CHOLINE TRANSPORT PROTEIN-RELATED"/>
    <property type="match status" value="1"/>
</dbReference>
<dbReference type="PROSITE" id="PS01303">
    <property type="entry name" value="BCCT"/>
    <property type="match status" value="1"/>
</dbReference>
<keyword evidence="7 8" id="KW-0472">Membrane</keyword>
<dbReference type="InterPro" id="IPR018093">
    <property type="entry name" value="BCCT_CS"/>
</dbReference>
<feature type="transmembrane region" description="Helical" evidence="8">
    <location>
        <begin position="460"/>
        <end position="479"/>
    </location>
</feature>
<dbReference type="AlphaFoldDB" id="A0A5J5HZI1"/>
<proteinExistence type="inferred from homology"/>
<feature type="transmembrane region" description="Helical" evidence="8">
    <location>
        <begin position="105"/>
        <end position="129"/>
    </location>
</feature>
<evidence type="ECO:0000313" key="9">
    <source>
        <dbReference type="EMBL" id="KAA9028501.1"/>
    </source>
</evidence>
<evidence type="ECO:0000256" key="4">
    <source>
        <dbReference type="ARBA" id="ARBA00022475"/>
    </source>
</evidence>
<feature type="transmembrane region" description="Helical" evidence="8">
    <location>
        <begin position="243"/>
        <end position="264"/>
    </location>
</feature>
<gene>
    <name evidence="9" type="ORF">F4V44_04310</name>
</gene>
<dbReference type="Pfam" id="PF02028">
    <property type="entry name" value="BCCT"/>
    <property type="match status" value="1"/>
</dbReference>
<keyword evidence="6 8" id="KW-1133">Transmembrane helix</keyword>
<reference evidence="9 10" key="1">
    <citation type="submission" date="2019-09" db="EMBL/GenBank/DDBJ databases">
        <title>Whole genome sequences of isolates from the Mars Exploration Rovers.</title>
        <authorList>
            <person name="Seuylemezian A."/>
            <person name="Vaishampayan P."/>
        </authorList>
    </citation>
    <scope>NUCLEOTIDE SEQUENCE [LARGE SCALE GENOMIC DNA]</scope>
    <source>
        <strain evidence="9 10">MER_TA_151</strain>
    </source>
</reference>
<protein>
    <submittedName>
        <fullName evidence="9">BCCT family transporter</fullName>
    </submittedName>
</protein>
<feature type="transmembrane region" description="Helical" evidence="8">
    <location>
        <begin position="156"/>
        <end position="176"/>
    </location>
</feature>
<keyword evidence="3" id="KW-0813">Transport</keyword>
<comment type="similarity">
    <text evidence="2">Belongs to the BCCT transporter (TC 2.A.15) family.</text>
</comment>
<keyword evidence="10" id="KW-1185">Reference proteome</keyword>
<evidence type="ECO:0000256" key="6">
    <source>
        <dbReference type="ARBA" id="ARBA00022989"/>
    </source>
</evidence>
<feature type="transmembrane region" description="Helical" evidence="8">
    <location>
        <begin position="200"/>
        <end position="223"/>
    </location>
</feature>
<comment type="subcellular location">
    <subcellularLocation>
        <location evidence="1">Cell membrane</location>
        <topology evidence="1">Multi-pass membrane protein</topology>
    </subcellularLocation>
</comment>
<dbReference type="InterPro" id="IPR000060">
    <property type="entry name" value="BCCT_transptr"/>
</dbReference>
<evidence type="ECO:0000256" key="3">
    <source>
        <dbReference type="ARBA" id="ARBA00022448"/>
    </source>
</evidence>
<evidence type="ECO:0000256" key="5">
    <source>
        <dbReference type="ARBA" id="ARBA00022692"/>
    </source>
</evidence>
<feature type="transmembrane region" description="Helical" evidence="8">
    <location>
        <begin position="485"/>
        <end position="508"/>
    </location>
</feature>
<name>A0A5J5HZI1_9BACI</name>
<keyword evidence="5 8" id="KW-0812">Transmembrane</keyword>
<organism evidence="9 10">
    <name type="scientific">Niallia endozanthoxylica</name>
    <dbReference type="NCBI Taxonomy" id="2036016"/>
    <lineage>
        <taxon>Bacteria</taxon>
        <taxon>Bacillati</taxon>
        <taxon>Bacillota</taxon>
        <taxon>Bacilli</taxon>
        <taxon>Bacillales</taxon>
        <taxon>Bacillaceae</taxon>
        <taxon>Niallia</taxon>
    </lineage>
</organism>
<evidence type="ECO:0000256" key="8">
    <source>
        <dbReference type="SAM" id="Phobius"/>
    </source>
</evidence>
<feature type="transmembrane region" description="Helical" evidence="8">
    <location>
        <begin position="419"/>
        <end position="440"/>
    </location>
</feature>
<dbReference type="GO" id="GO:0022857">
    <property type="term" value="F:transmembrane transporter activity"/>
    <property type="evidence" value="ECO:0007669"/>
    <property type="project" value="InterPro"/>
</dbReference>
<dbReference type="EMBL" id="VYKL01000010">
    <property type="protein sequence ID" value="KAA9028501.1"/>
    <property type="molecule type" value="Genomic_DNA"/>
</dbReference>
<dbReference type="PANTHER" id="PTHR30047:SF7">
    <property type="entry name" value="HIGH-AFFINITY CHOLINE TRANSPORT PROTEIN"/>
    <property type="match status" value="1"/>
</dbReference>
<feature type="transmembrane region" description="Helical" evidence="8">
    <location>
        <begin position="65"/>
        <end position="85"/>
    </location>
</feature>
<comment type="caution">
    <text evidence="9">The sequence shown here is derived from an EMBL/GenBank/DDBJ whole genome shotgun (WGS) entry which is preliminary data.</text>
</comment>
<accession>A0A5J5HZI1</accession>
<evidence type="ECO:0000256" key="7">
    <source>
        <dbReference type="ARBA" id="ARBA00023136"/>
    </source>
</evidence>
<feature type="transmembrane region" description="Helical" evidence="8">
    <location>
        <begin position="331"/>
        <end position="349"/>
    </location>
</feature>
<evidence type="ECO:0000256" key="2">
    <source>
        <dbReference type="ARBA" id="ARBA00005658"/>
    </source>
</evidence>
<feature type="transmembrane region" description="Helical" evidence="8">
    <location>
        <begin position="28"/>
        <end position="45"/>
    </location>
</feature>
<dbReference type="Proteomes" id="UP000326671">
    <property type="component" value="Unassembled WGS sequence"/>
</dbReference>
<feature type="transmembrane region" description="Helical" evidence="8">
    <location>
        <begin position="361"/>
        <end position="379"/>
    </location>
</feature>
<evidence type="ECO:0000256" key="1">
    <source>
        <dbReference type="ARBA" id="ARBA00004651"/>
    </source>
</evidence>
<dbReference type="GO" id="GO:0005886">
    <property type="term" value="C:plasma membrane"/>
    <property type="evidence" value="ECO:0007669"/>
    <property type="project" value="UniProtKB-SubCell"/>
</dbReference>
<dbReference type="OrthoDB" id="9775735at2"/>
<keyword evidence="4" id="KW-1003">Cell membrane</keyword>
<dbReference type="NCBIfam" id="TIGR00842">
    <property type="entry name" value="bcct"/>
    <property type="match status" value="1"/>
</dbReference>
<feature type="transmembrane region" description="Helical" evidence="8">
    <location>
        <begin position="276"/>
        <end position="299"/>
    </location>
</feature>
<sequence>MSDNISENYKNMELRDDMKRESKIDKQILSMALVLILVITVPILINPEKGTAFLNGVLNFITGNFGSFYLWVCLGIFGFLFWLAFSKYGKIRFGNEKPEFSTFSWLALIFTAGIGSGIMYWGIIEWAFYYDSPPFGLESGSVEAAGFASTYGMFHWGFSAWAIYCVPSIPIAYALYVRNYNSVRLSTACRGIIGDRADGWLGKVIDVCFMFGLMGGIGTSLALGTPLIAEGIHQWFGIEKTTGLNLSIVLGLTVFFCICLFFGLKKGLKLLSDWNLYLYLALAVFVIIFGPTAFILSTFTDSVGILLQNFFRMSLYTDPVGKSGFSEAWTIFYWGWWFSYAPFTGMFAARISKGRSIKELILGQLVGGTIGCWVSFAVFGNTSMFFEITGAAPIVETLNAEGAPAAIIATLQALPLGSIVTVLYVLIAAIFLATTVNSGAYTLADVASKNLRKGEEPVRWYRVFWGILLTGISIVLMYGEALNALQTLTIITALPLVFIMILMIASFVKWIKEDEILHFGTESNKEIKVIKEDKSLTNIEVNITSKNEEVI</sequence>